<name>A0A2H1VJT9_SPOFR</name>
<dbReference type="AlphaFoldDB" id="A0A2H1VJT9"/>
<accession>A0A2H1VJT9</accession>
<proteinExistence type="predicted"/>
<reference evidence="1" key="1">
    <citation type="submission" date="2016-07" db="EMBL/GenBank/DDBJ databases">
        <authorList>
            <person name="Bretaudeau A."/>
        </authorList>
    </citation>
    <scope>NUCLEOTIDE SEQUENCE</scope>
    <source>
        <strain evidence="1">Rice</strain>
        <tissue evidence="1">Whole body</tissue>
    </source>
</reference>
<organism evidence="1">
    <name type="scientific">Spodoptera frugiperda</name>
    <name type="common">Fall armyworm</name>
    <dbReference type="NCBI Taxonomy" id="7108"/>
    <lineage>
        <taxon>Eukaryota</taxon>
        <taxon>Metazoa</taxon>
        <taxon>Ecdysozoa</taxon>
        <taxon>Arthropoda</taxon>
        <taxon>Hexapoda</taxon>
        <taxon>Insecta</taxon>
        <taxon>Pterygota</taxon>
        <taxon>Neoptera</taxon>
        <taxon>Endopterygota</taxon>
        <taxon>Lepidoptera</taxon>
        <taxon>Glossata</taxon>
        <taxon>Ditrysia</taxon>
        <taxon>Noctuoidea</taxon>
        <taxon>Noctuidae</taxon>
        <taxon>Amphipyrinae</taxon>
        <taxon>Spodoptera</taxon>
    </lineage>
</organism>
<dbReference type="EMBL" id="ODYU01002944">
    <property type="protein sequence ID" value="SOQ41087.1"/>
    <property type="molecule type" value="Genomic_DNA"/>
</dbReference>
<sequence length="100" mass="11806">MVRRICPPLYQMNSYNVTILHVNLLNKFTASLAEWLQVRLPGKGSRVRFPGRAKYYWAFFVVARSLEMCPEYGNRLTTYIWDLQHKFSSTESENVPSTWQ</sequence>
<protein>
    <submittedName>
        <fullName evidence="1">SFRICE_001215</fullName>
    </submittedName>
</protein>
<evidence type="ECO:0000313" key="1">
    <source>
        <dbReference type="EMBL" id="SOQ41087.1"/>
    </source>
</evidence>
<gene>
    <name evidence="1" type="ORF">SFRICE_001215</name>
</gene>